<reference evidence="4 5" key="1">
    <citation type="submission" date="2019-06" db="EMBL/GenBank/DDBJ databases">
        <title>Sorghum-associated microbial communities from plants grown in Nebraska, USA.</title>
        <authorList>
            <person name="Schachtman D."/>
        </authorList>
    </citation>
    <scope>NUCLEOTIDE SEQUENCE [LARGE SCALE GENOMIC DNA]</scope>
    <source>
        <strain evidence="4 5">1209</strain>
    </source>
</reference>
<dbReference type="InterPro" id="IPR052897">
    <property type="entry name" value="Sec-Metab_Biosynth_Hydrolase"/>
</dbReference>
<keyword evidence="2" id="KW-0732">Signal</keyword>
<dbReference type="Gene3D" id="3.30.300.20">
    <property type="match status" value="1"/>
</dbReference>
<dbReference type="Proteomes" id="UP000320811">
    <property type="component" value="Unassembled WGS sequence"/>
</dbReference>
<dbReference type="EMBL" id="VIWO01000005">
    <property type="protein sequence ID" value="TWF39903.1"/>
    <property type="molecule type" value="Genomic_DNA"/>
</dbReference>
<feature type="chain" id="PRO_5021743848" evidence="2">
    <location>
        <begin position="31"/>
        <end position="414"/>
    </location>
</feature>
<organism evidence="4 5">
    <name type="scientific">Chitinophaga polysaccharea</name>
    <dbReference type="NCBI Taxonomy" id="1293035"/>
    <lineage>
        <taxon>Bacteria</taxon>
        <taxon>Pseudomonadati</taxon>
        <taxon>Bacteroidota</taxon>
        <taxon>Chitinophagia</taxon>
        <taxon>Chitinophagales</taxon>
        <taxon>Chitinophagaceae</taxon>
        <taxon>Chitinophaga</taxon>
    </lineage>
</organism>
<evidence type="ECO:0000313" key="4">
    <source>
        <dbReference type="EMBL" id="TWF39903.1"/>
    </source>
</evidence>
<dbReference type="Gene3D" id="3.40.50.1820">
    <property type="entry name" value="alpha/beta hydrolase"/>
    <property type="match status" value="1"/>
</dbReference>
<dbReference type="InterPro" id="IPR036102">
    <property type="entry name" value="OsmC/Ohrsf"/>
</dbReference>
<dbReference type="NCBIfam" id="TIGR03561">
    <property type="entry name" value="organ_hyd_perox"/>
    <property type="match status" value="1"/>
</dbReference>
<feature type="domain" description="AB hydrolase-1" evidence="3">
    <location>
        <begin position="45"/>
        <end position="244"/>
    </location>
</feature>
<feature type="signal peptide" evidence="2">
    <location>
        <begin position="1"/>
        <end position="30"/>
    </location>
</feature>
<evidence type="ECO:0000313" key="5">
    <source>
        <dbReference type="Proteomes" id="UP000320811"/>
    </source>
</evidence>
<comment type="caution">
    <text evidence="4">The sequence shown here is derived from an EMBL/GenBank/DDBJ whole genome shotgun (WGS) entry which is preliminary data.</text>
</comment>
<dbReference type="Pfam" id="PF02566">
    <property type="entry name" value="OsmC"/>
    <property type="match status" value="1"/>
</dbReference>
<gene>
    <name evidence="4" type="ORF">FHW36_105343</name>
</gene>
<dbReference type="PANTHER" id="PTHR37017">
    <property type="entry name" value="AB HYDROLASE-1 DOMAIN-CONTAINING PROTEIN-RELATED"/>
    <property type="match status" value="1"/>
</dbReference>
<dbReference type="PANTHER" id="PTHR37017:SF11">
    <property type="entry name" value="ESTERASE_LIPASE_THIOESTERASE DOMAIN-CONTAINING PROTEIN"/>
    <property type="match status" value="1"/>
</dbReference>
<evidence type="ECO:0000256" key="2">
    <source>
        <dbReference type="SAM" id="SignalP"/>
    </source>
</evidence>
<keyword evidence="5" id="KW-1185">Reference proteome</keyword>
<evidence type="ECO:0000259" key="3">
    <source>
        <dbReference type="Pfam" id="PF12697"/>
    </source>
</evidence>
<comment type="similarity">
    <text evidence="1">Belongs to the OsmC/Ohr family.</text>
</comment>
<dbReference type="AlphaFoldDB" id="A0A561PP85"/>
<evidence type="ECO:0000256" key="1">
    <source>
        <dbReference type="ARBA" id="ARBA00007378"/>
    </source>
</evidence>
<accession>A0A561PP85</accession>
<protein>
    <submittedName>
        <fullName evidence="4">Ohr subfamily peroxiredoxin</fullName>
    </submittedName>
</protein>
<dbReference type="SUPFAM" id="SSF53474">
    <property type="entry name" value="alpha/beta-Hydrolases"/>
    <property type="match status" value="1"/>
</dbReference>
<dbReference type="InterPro" id="IPR000073">
    <property type="entry name" value="AB_hydrolase_1"/>
</dbReference>
<dbReference type="InterPro" id="IPR015946">
    <property type="entry name" value="KH_dom-like_a/b"/>
</dbReference>
<dbReference type="InterPro" id="IPR029058">
    <property type="entry name" value="AB_hydrolase_fold"/>
</dbReference>
<name>A0A561PP85_9BACT</name>
<dbReference type="SUPFAM" id="SSF82784">
    <property type="entry name" value="OsmC-like"/>
    <property type="match status" value="1"/>
</dbReference>
<dbReference type="InterPro" id="IPR003718">
    <property type="entry name" value="OsmC/Ohr_fam"/>
</dbReference>
<sequence>MKKMFLQRIQEGLRFTAFLLLCLPALSTMAASGDNDPPPKDIRNIVLVHGAFADGSGYKALFNILTAKGYHVTVVQNPLTSLKDDVAATRNILDKQDGPCVLVGHSWGGTVITEAGTHPKVAALVYIAAFQPDKGENTAQLAGSRPATDPSGILPPDDKGVIYFDVAQFHDGFSADLPIETSNFMAASQVPIFAACFGTPVSQVGWKNKPSYGIVATDDHALHPDIQRRMYKRAGDHITEIKGSQFLFPSLKRWQMLSSQQHIHNNSFIKRSIYMQTTNTTARILYTGKTRTTGGREGKAISTDGQLDISLGTPGSGKGTNPEQLFAAGWSACFIGAMGLAAHALKIKLPEQTAVNAEIDLVLNDGQYSLQARLYVALPGLDATLAQQLIDSAHANCPYSKATRSNIPVSISLV</sequence>
<dbReference type="Gene3D" id="2.20.25.10">
    <property type="match status" value="1"/>
</dbReference>
<dbReference type="GO" id="GO:0006979">
    <property type="term" value="P:response to oxidative stress"/>
    <property type="evidence" value="ECO:0007669"/>
    <property type="project" value="InterPro"/>
</dbReference>
<proteinExistence type="inferred from homology"/>
<dbReference type="RefSeq" id="WP_246121186.1">
    <property type="nucleotide sequence ID" value="NZ_VIWO01000005.1"/>
</dbReference>
<dbReference type="Pfam" id="PF12697">
    <property type="entry name" value="Abhydrolase_6"/>
    <property type="match status" value="1"/>
</dbReference>
<dbReference type="InterPro" id="IPR019953">
    <property type="entry name" value="OHR"/>
</dbReference>